<dbReference type="PROSITE" id="PS50921">
    <property type="entry name" value="ANTAR"/>
    <property type="match status" value="1"/>
</dbReference>
<keyword evidence="3" id="KW-1185">Reference proteome</keyword>
<comment type="caution">
    <text evidence="2">The sequence shown here is derived from an EMBL/GenBank/DDBJ whole genome shotgun (WGS) entry which is preliminary data.</text>
</comment>
<dbReference type="InterPro" id="IPR003018">
    <property type="entry name" value="GAF"/>
</dbReference>
<sequence length="257" mass="26973">MDTEPDHADRRRFARHFGERAPGAAHWPRVADTREQLWSPLALQFADLGRDLFAVGSVAAVLQLVVDVAAVTVPGAAMAGLTVHEAGGKLSTAAQTDAKAGELDALQQECAEGPVADATRADGTGLSYSTDVATEPSWERFGKRAARHGIRSVLAAGVFLATGADRHAALTVCSTEPRGLAAADPDVVLVLAAHGAVALDAAGEEEPERAAIGEPLRSSDVITRAAEVLIGKRGLEPEDAYDVLWRASLSLAESWRE</sequence>
<dbReference type="Gene3D" id="3.30.450.40">
    <property type="match status" value="1"/>
</dbReference>
<dbReference type="EMBL" id="BAAAGS010000007">
    <property type="protein sequence ID" value="GAA0517027.1"/>
    <property type="molecule type" value="Genomic_DNA"/>
</dbReference>
<gene>
    <name evidence="2" type="ORF">GCM10009533_15170</name>
</gene>
<feature type="domain" description="ANTAR" evidence="1">
    <location>
        <begin position="202"/>
        <end position="257"/>
    </location>
</feature>
<evidence type="ECO:0000259" key="1">
    <source>
        <dbReference type="PROSITE" id="PS50921"/>
    </source>
</evidence>
<dbReference type="Pfam" id="PF13185">
    <property type="entry name" value="GAF_2"/>
    <property type="match status" value="1"/>
</dbReference>
<proteinExistence type="predicted"/>
<dbReference type="Proteomes" id="UP001500729">
    <property type="component" value="Unassembled WGS sequence"/>
</dbReference>
<organism evidence="2 3">
    <name type="scientific">Saccharopolyspora erythraea</name>
    <name type="common">Streptomyces erythraeus</name>
    <dbReference type="NCBI Taxonomy" id="1836"/>
    <lineage>
        <taxon>Bacteria</taxon>
        <taxon>Bacillati</taxon>
        <taxon>Actinomycetota</taxon>
        <taxon>Actinomycetes</taxon>
        <taxon>Pseudonocardiales</taxon>
        <taxon>Pseudonocardiaceae</taxon>
        <taxon>Saccharopolyspora</taxon>
    </lineage>
</organism>
<dbReference type="SUPFAM" id="SSF55781">
    <property type="entry name" value="GAF domain-like"/>
    <property type="match status" value="1"/>
</dbReference>
<dbReference type="InterPro" id="IPR012074">
    <property type="entry name" value="GAF_ANTAR"/>
</dbReference>
<name>A0ABP3MBF7_SACER</name>
<reference evidence="3" key="1">
    <citation type="journal article" date="2019" name="Int. J. Syst. Evol. Microbiol.">
        <title>The Global Catalogue of Microorganisms (GCM) 10K type strain sequencing project: providing services to taxonomists for standard genome sequencing and annotation.</title>
        <authorList>
            <consortium name="The Broad Institute Genomics Platform"/>
            <consortium name="The Broad Institute Genome Sequencing Center for Infectious Disease"/>
            <person name="Wu L."/>
            <person name="Ma J."/>
        </authorList>
    </citation>
    <scope>NUCLEOTIDE SEQUENCE [LARGE SCALE GENOMIC DNA]</scope>
    <source>
        <strain evidence="3">JCM 10303</strain>
    </source>
</reference>
<dbReference type="InterPro" id="IPR029016">
    <property type="entry name" value="GAF-like_dom_sf"/>
</dbReference>
<dbReference type="InterPro" id="IPR005561">
    <property type="entry name" value="ANTAR"/>
</dbReference>
<evidence type="ECO:0000313" key="3">
    <source>
        <dbReference type="Proteomes" id="UP001500729"/>
    </source>
</evidence>
<evidence type="ECO:0000313" key="2">
    <source>
        <dbReference type="EMBL" id="GAA0517027.1"/>
    </source>
</evidence>
<protein>
    <recommendedName>
        <fullName evidence="1">ANTAR domain-containing protein</fullName>
    </recommendedName>
</protein>
<dbReference type="PIRSF" id="PIRSF036625">
    <property type="entry name" value="GAF_ANTAR"/>
    <property type="match status" value="1"/>
</dbReference>
<accession>A0ABP3MBF7</accession>